<evidence type="ECO:0000313" key="2">
    <source>
        <dbReference type="Proteomes" id="UP000820977"/>
    </source>
</evidence>
<evidence type="ECO:0000313" key="1">
    <source>
        <dbReference type="EMBL" id="NPE25974.1"/>
    </source>
</evidence>
<sequence length="121" mass="13793">MMNCLCSCDDYPVDEDGLLITGRQDCYVGSFELLGEDHHSVIATVKVDTVACEIHAELMYGTNLKKLWPQFSLATDCKISPKITGWEDFSNIEKPRKWTIISGNRKVKKEYTLYITVQQPD</sequence>
<accession>A0ABX2B386</accession>
<dbReference type="EMBL" id="JABKKJ010000023">
    <property type="protein sequence ID" value="NPE25974.1"/>
    <property type="molecule type" value="Genomic_DNA"/>
</dbReference>
<reference evidence="1 2" key="1">
    <citation type="submission" date="2020-05" db="EMBL/GenBank/DDBJ databases">
        <title>Distinct polysaccharide utilization as determinants for interspecies competition between intestinal Prevotella spp.</title>
        <authorList>
            <person name="Galvez E.J.C."/>
            <person name="Iljazovic A."/>
            <person name="Strowig T."/>
        </authorList>
    </citation>
    <scope>NUCLEOTIDE SEQUENCE [LARGE SCALE GENOMIC DNA]</scope>
    <source>
        <strain evidence="1 2">PCHR</strain>
    </source>
</reference>
<organism evidence="1 2">
    <name type="scientific">Xylanibacter caecicola</name>
    <dbReference type="NCBI Taxonomy" id="2736294"/>
    <lineage>
        <taxon>Bacteria</taxon>
        <taxon>Pseudomonadati</taxon>
        <taxon>Bacteroidota</taxon>
        <taxon>Bacteroidia</taxon>
        <taxon>Bacteroidales</taxon>
        <taxon>Prevotellaceae</taxon>
        <taxon>Xylanibacter</taxon>
    </lineage>
</organism>
<keyword evidence="2" id="KW-1185">Reference proteome</keyword>
<dbReference type="Gene3D" id="2.60.40.2340">
    <property type="match status" value="1"/>
</dbReference>
<proteinExistence type="predicted"/>
<protein>
    <submittedName>
        <fullName evidence="1">Uncharacterized protein</fullName>
    </submittedName>
</protein>
<gene>
    <name evidence="1" type="ORF">HPS54_10720</name>
</gene>
<dbReference type="Proteomes" id="UP000820977">
    <property type="component" value="Unassembled WGS sequence"/>
</dbReference>
<name>A0ABX2B386_9BACT</name>
<comment type="caution">
    <text evidence="1">The sequence shown here is derived from an EMBL/GenBank/DDBJ whole genome shotgun (WGS) entry which is preliminary data.</text>
</comment>